<accession>J0W5D8</accession>
<reference evidence="1 2" key="1">
    <citation type="submission" date="2012-02" db="EMBL/GenBank/DDBJ databases">
        <title>Improved High-Quality Draft Sequence of Rhizobium leguminosarum bv. trifolii WSM2297.</title>
        <authorList>
            <consortium name="US DOE Joint Genome Institute"/>
            <person name="Lucas S."/>
            <person name="Han J."/>
            <person name="Lapidus A."/>
            <person name="Cheng J.-F."/>
            <person name="Goodwin L."/>
            <person name="Pitluck S."/>
            <person name="Peters L."/>
            <person name="Ovchinnikova G."/>
            <person name="Zhang X."/>
            <person name="Detter J.C."/>
            <person name="Han C."/>
            <person name="Tapia R."/>
            <person name="Land M."/>
            <person name="Hauser L."/>
            <person name="Kyrpides N."/>
            <person name="Ivanova N."/>
            <person name="Pagani I."/>
            <person name="Brau L."/>
            <person name="Yates R."/>
            <person name="O'Hara G."/>
            <person name="Rui T."/>
            <person name="Howieson J."/>
            <person name="Reeve W."/>
            <person name="Woyke T."/>
        </authorList>
    </citation>
    <scope>NUCLEOTIDE SEQUENCE [LARGE SCALE GENOMIC DNA]</scope>
    <source>
        <strain evidence="1 2">WSM2297</strain>
    </source>
</reference>
<name>J0W5D8_RHILT</name>
<dbReference type="HOGENOM" id="CLU_3084034_0_0_5"/>
<evidence type="ECO:0000313" key="1">
    <source>
        <dbReference type="EMBL" id="EJC80383.1"/>
    </source>
</evidence>
<sequence>MIGARSRKTGTGFAAAREAPGDMLVFGVQRRGSRPQPKLLFSASFSWWAFFS</sequence>
<gene>
    <name evidence="1" type="ORF">Rleg4DRAFT_2006</name>
</gene>
<dbReference type="EMBL" id="JH719395">
    <property type="protein sequence ID" value="EJC80383.1"/>
    <property type="molecule type" value="Genomic_DNA"/>
</dbReference>
<organism evidence="1 2">
    <name type="scientific">Rhizobium leguminosarum bv. trifolii WSM2297</name>
    <dbReference type="NCBI Taxonomy" id="754762"/>
    <lineage>
        <taxon>Bacteria</taxon>
        <taxon>Pseudomonadati</taxon>
        <taxon>Pseudomonadota</taxon>
        <taxon>Alphaproteobacteria</taxon>
        <taxon>Hyphomicrobiales</taxon>
        <taxon>Rhizobiaceae</taxon>
        <taxon>Rhizobium/Agrobacterium group</taxon>
        <taxon>Rhizobium</taxon>
    </lineage>
</organism>
<dbReference type="AlphaFoldDB" id="J0W5D8"/>
<protein>
    <submittedName>
        <fullName evidence="1">Uncharacterized protein</fullName>
    </submittedName>
</protein>
<evidence type="ECO:0000313" key="2">
    <source>
        <dbReference type="Proteomes" id="UP000005732"/>
    </source>
</evidence>
<proteinExistence type="predicted"/>
<dbReference type="Proteomes" id="UP000005732">
    <property type="component" value="Unassembled WGS sequence"/>
</dbReference>